<dbReference type="Proteomes" id="UP000659630">
    <property type="component" value="Unassembled WGS sequence"/>
</dbReference>
<keyword evidence="1" id="KW-1133">Transmembrane helix</keyword>
<evidence type="ECO:0000313" key="2">
    <source>
        <dbReference type="EMBL" id="MBC5580290.1"/>
    </source>
</evidence>
<evidence type="ECO:0000313" key="3">
    <source>
        <dbReference type="Proteomes" id="UP000659630"/>
    </source>
</evidence>
<name>A0A923ICC4_9FIRM</name>
<organism evidence="2 3">
    <name type="scientific">Anaerofilum hominis</name>
    <dbReference type="NCBI Taxonomy" id="2763016"/>
    <lineage>
        <taxon>Bacteria</taxon>
        <taxon>Bacillati</taxon>
        <taxon>Bacillota</taxon>
        <taxon>Clostridia</taxon>
        <taxon>Eubacteriales</taxon>
        <taxon>Oscillospiraceae</taxon>
        <taxon>Anaerofilum</taxon>
    </lineage>
</organism>
<protein>
    <submittedName>
        <fullName evidence="2">DUF4179 domain-containing protein</fullName>
    </submittedName>
</protein>
<reference evidence="2" key="1">
    <citation type="submission" date="2020-08" db="EMBL/GenBank/DDBJ databases">
        <title>Genome public.</title>
        <authorList>
            <person name="Liu C."/>
            <person name="Sun Q."/>
        </authorList>
    </citation>
    <scope>NUCLEOTIDE SEQUENCE</scope>
    <source>
        <strain evidence="2">BX8</strain>
    </source>
</reference>
<keyword evidence="1" id="KW-0812">Transmembrane</keyword>
<keyword evidence="3" id="KW-1185">Reference proteome</keyword>
<gene>
    <name evidence="2" type="ORF">H8S23_02105</name>
</gene>
<keyword evidence="1" id="KW-0472">Membrane</keyword>
<dbReference type="AlphaFoldDB" id="A0A923ICC4"/>
<feature type="transmembrane region" description="Helical" evidence="1">
    <location>
        <begin position="57"/>
        <end position="79"/>
    </location>
</feature>
<sequence length="333" mass="36126">MKWKDLIATYVPQDEALDEPPLPAAEQDALLERTLQKAGLPGREAGRKRKLFFPRRLAGVCAAAVLLLFVFGASAAFLMDGRLLALWSGGDPSTVAAVQLGQSSENGGYTATLVEAAGDDNLAYFLIELQGPNGEALAQDLGFARVTVRMEDSVRMGWSCEQLPDDDLSDNRTSFLLAFDSSEKMSGRKLSITLEDLYRYRDEGEVLAAGGSWEFETAVQLSGVKRTFRPGGSLDQANGTLHLSKVTVTPVSVSVDLWRNPLPLLFAKDAPDYVFPEMCVELADGTLLTEEDRLSGGAGGEDASVTLRASYRRILDPDEVTAVILDGVRFELK</sequence>
<dbReference type="EMBL" id="JACONZ010000001">
    <property type="protein sequence ID" value="MBC5580290.1"/>
    <property type="molecule type" value="Genomic_DNA"/>
</dbReference>
<proteinExistence type="predicted"/>
<comment type="caution">
    <text evidence="2">The sequence shown here is derived from an EMBL/GenBank/DDBJ whole genome shotgun (WGS) entry which is preliminary data.</text>
</comment>
<evidence type="ECO:0000256" key="1">
    <source>
        <dbReference type="SAM" id="Phobius"/>
    </source>
</evidence>
<accession>A0A923ICC4</accession>
<dbReference type="RefSeq" id="WP_186886652.1">
    <property type="nucleotide sequence ID" value="NZ_JACONZ010000001.1"/>
</dbReference>